<keyword evidence="4" id="KW-0813">Transport</keyword>
<dbReference type="PANTHER" id="PTHR30024:SF47">
    <property type="entry name" value="TAURINE-BINDING PERIPLASMIC PROTEIN"/>
    <property type="match status" value="1"/>
</dbReference>
<evidence type="ECO:0000256" key="8">
    <source>
        <dbReference type="ARBA" id="ARBA00023136"/>
    </source>
</evidence>
<protein>
    <submittedName>
        <fullName evidence="10">ABC transporter substrate-binding protein</fullName>
    </submittedName>
</protein>
<evidence type="ECO:0000256" key="6">
    <source>
        <dbReference type="ARBA" id="ARBA00022519"/>
    </source>
</evidence>
<organism evidence="10">
    <name type="scientific">Candidatus Electrothrix aestuarii</name>
    <dbReference type="NCBI Taxonomy" id="3062594"/>
    <lineage>
        <taxon>Bacteria</taxon>
        <taxon>Pseudomonadati</taxon>
        <taxon>Thermodesulfobacteriota</taxon>
        <taxon>Desulfobulbia</taxon>
        <taxon>Desulfobulbales</taxon>
        <taxon>Desulfobulbaceae</taxon>
        <taxon>Candidatus Electrothrix</taxon>
    </lineage>
</organism>
<dbReference type="GO" id="GO:0012505">
    <property type="term" value="C:endomembrane system"/>
    <property type="evidence" value="ECO:0007669"/>
    <property type="project" value="UniProtKB-SubCell"/>
</dbReference>
<dbReference type="KEGG" id="eaj:Q3M24_20975"/>
<evidence type="ECO:0000256" key="2">
    <source>
        <dbReference type="ARBA" id="ARBA00004418"/>
    </source>
</evidence>
<dbReference type="Gene3D" id="3.40.190.10">
    <property type="entry name" value="Periplasmic binding protein-like II"/>
    <property type="match status" value="2"/>
</dbReference>
<dbReference type="InterPro" id="IPR044527">
    <property type="entry name" value="NrtA/CpmA_ABC-bd_dom"/>
</dbReference>
<evidence type="ECO:0000256" key="3">
    <source>
        <dbReference type="ARBA" id="ARBA00010742"/>
    </source>
</evidence>
<evidence type="ECO:0000256" key="9">
    <source>
        <dbReference type="SAM" id="Phobius"/>
    </source>
</evidence>
<keyword evidence="9" id="KW-0812">Transmembrane</keyword>
<dbReference type="EMBL" id="CP159373">
    <property type="protein sequence ID" value="XCN72733.1"/>
    <property type="molecule type" value="Genomic_DNA"/>
</dbReference>
<keyword evidence="8 9" id="KW-0472">Membrane</keyword>
<reference evidence="10" key="2">
    <citation type="submission" date="2024-06" db="EMBL/GenBank/DDBJ databases">
        <authorList>
            <person name="Plum-Jensen L.E."/>
            <person name="Schramm A."/>
            <person name="Marshall I.P.G."/>
        </authorList>
    </citation>
    <scope>NUCLEOTIDE SEQUENCE</scope>
    <source>
        <strain evidence="10">Rat1</strain>
    </source>
</reference>
<evidence type="ECO:0000256" key="1">
    <source>
        <dbReference type="ARBA" id="ARBA00004308"/>
    </source>
</evidence>
<dbReference type="CDD" id="cd13553">
    <property type="entry name" value="PBP2_NrtA_CpmA_like"/>
    <property type="match status" value="1"/>
</dbReference>
<keyword evidence="9" id="KW-1133">Transmembrane helix</keyword>
<dbReference type="AlphaFoldDB" id="A0AAU8LV37"/>
<evidence type="ECO:0000313" key="10">
    <source>
        <dbReference type="EMBL" id="XCN72733.1"/>
    </source>
</evidence>
<proteinExistence type="inferred from homology"/>
<evidence type="ECO:0000256" key="7">
    <source>
        <dbReference type="ARBA" id="ARBA00022729"/>
    </source>
</evidence>
<reference evidence="10" key="1">
    <citation type="journal article" date="2024" name="Syst. Appl. Microbiol.">
        <title>First single-strain enrichments of Electrothrix cable bacteria, description of E. aestuarii sp. nov. and E. rattekaaiensis sp. nov., and proposal of a cable bacteria taxonomy following the rules of the SeqCode.</title>
        <authorList>
            <person name="Plum-Jensen L.E."/>
            <person name="Schramm A."/>
            <person name="Marshall I.P.G."/>
        </authorList>
    </citation>
    <scope>NUCLEOTIDE SEQUENCE</scope>
    <source>
        <strain evidence="10">Rat1</strain>
    </source>
</reference>
<feature type="transmembrane region" description="Helical" evidence="9">
    <location>
        <begin position="12"/>
        <end position="36"/>
    </location>
</feature>
<dbReference type="PANTHER" id="PTHR30024">
    <property type="entry name" value="ALIPHATIC SULFONATES-BINDING PROTEIN-RELATED"/>
    <property type="match status" value="1"/>
</dbReference>
<dbReference type="Pfam" id="PF13379">
    <property type="entry name" value="NMT1_2"/>
    <property type="match status" value="1"/>
</dbReference>
<keyword evidence="7" id="KW-0732">Signal</keyword>
<evidence type="ECO:0000256" key="4">
    <source>
        <dbReference type="ARBA" id="ARBA00022448"/>
    </source>
</evidence>
<sequence>MLSKGGKKKVTLSRTLSFIVGSVVWAVLISGLHWWLNFEHGDQKIIKMGYMPVVTNMAAPLLDYASTKDSDVRFKALKFSSFAEMGEALRNDKIQVAFIIAPLAVVLRQQGADVKIVYIGNRHESTLVTRKDLHIKDLQGLAGKTVAVPMRFSGHNLSLLRLMEENNMRGEINIVELNPPDMASALASGSLDAYYVGEPFAVQTLKNGNSELLFNVEEVWPSFICNLVLVKQSLIEEDPDLVQKFVSGAVRSGIWAEKYPDEAAEIAARYWSQPVDLVKYALHASGGRTIFNQYLPKTEEMQEIADLMVRYKLIESNTIDGLVDQQFAQNVDTDHVETIDDILE</sequence>
<keyword evidence="6" id="KW-0997">Cell inner membrane</keyword>
<gene>
    <name evidence="10" type="ORF">Q3M24_20975</name>
</gene>
<name>A0AAU8LV37_9BACT</name>
<keyword evidence="5" id="KW-1003">Cell membrane</keyword>
<comment type="similarity">
    <text evidence="3">Belongs to the bacterial solute-binding protein SsuA/TauA family.</text>
</comment>
<accession>A0AAU8LV37</accession>
<comment type="subcellular location">
    <subcellularLocation>
        <location evidence="1">Endomembrane system</location>
    </subcellularLocation>
    <subcellularLocation>
        <location evidence="2">Periplasm</location>
    </subcellularLocation>
</comment>
<dbReference type="GO" id="GO:0042597">
    <property type="term" value="C:periplasmic space"/>
    <property type="evidence" value="ECO:0007669"/>
    <property type="project" value="UniProtKB-SubCell"/>
</dbReference>
<evidence type="ECO:0000256" key="5">
    <source>
        <dbReference type="ARBA" id="ARBA00022475"/>
    </source>
</evidence>
<dbReference type="SUPFAM" id="SSF53850">
    <property type="entry name" value="Periplasmic binding protein-like II"/>
    <property type="match status" value="1"/>
</dbReference>